<evidence type="ECO:0000313" key="2">
    <source>
        <dbReference type="Proteomes" id="UP000291088"/>
    </source>
</evidence>
<organism evidence="1 2">
    <name type="scientific">Ciceribacter ferrooxidans</name>
    <dbReference type="NCBI Taxonomy" id="2509717"/>
    <lineage>
        <taxon>Bacteria</taxon>
        <taxon>Pseudomonadati</taxon>
        <taxon>Pseudomonadota</taxon>
        <taxon>Alphaproteobacteria</taxon>
        <taxon>Hyphomicrobiales</taxon>
        <taxon>Rhizobiaceae</taxon>
        <taxon>Ciceribacter</taxon>
    </lineage>
</organism>
<keyword evidence="2" id="KW-1185">Reference proteome</keyword>
<dbReference type="InterPro" id="IPR011739">
    <property type="entry name" value="GTA_rcc01693"/>
</dbReference>
<name>A0A4Q2TYQ1_9HYPH</name>
<dbReference type="EMBL" id="SDVB01000050">
    <property type="protein sequence ID" value="RYC26846.1"/>
    <property type="molecule type" value="Genomic_DNA"/>
</dbReference>
<dbReference type="NCBIfam" id="TIGR02216">
    <property type="entry name" value="phage_TIGR02216"/>
    <property type="match status" value="1"/>
</dbReference>
<dbReference type="InterPro" id="IPR019056">
    <property type="entry name" value="Phage_TAC_6"/>
</dbReference>
<gene>
    <name evidence="1" type="ORF">EUU22_01305</name>
</gene>
<sequence>MHTGLGLLRLDPDDFWRLSPREFAAMTGAFAPAVPLLARAGFEALMRRFPDEEKKR</sequence>
<proteinExistence type="predicted"/>
<reference evidence="1 2" key="1">
    <citation type="submission" date="2019-01" db="EMBL/GenBank/DDBJ databases">
        <authorList>
            <person name="Deng T."/>
        </authorList>
    </citation>
    <scope>NUCLEOTIDE SEQUENCE [LARGE SCALE GENOMIC DNA]</scope>
    <source>
        <strain evidence="1 2">F8825</strain>
    </source>
</reference>
<dbReference type="AlphaFoldDB" id="A0A4Q2TYQ1"/>
<accession>A0A4Q2TYQ1</accession>
<evidence type="ECO:0000313" key="1">
    <source>
        <dbReference type="EMBL" id="RYC26846.1"/>
    </source>
</evidence>
<dbReference type="Pfam" id="PF09550">
    <property type="entry name" value="Phage_TAC_6"/>
    <property type="match status" value="1"/>
</dbReference>
<protein>
    <submittedName>
        <fullName evidence="1">Phage tail assembly chaperone</fullName>
    </submittedName>
</protein>
<dbReference type="Proteomes" id="UP000291088">
    <property type="component" value="Unassembled WGS sequence"/>
</dbReference>
<comment type="caution">
    <text evidence="1">The sequence shown here is derived from an EMBL/GenBank/DDBJ whole genome shotgun (WGS) entry which is preliminary data.</text>
</comment>
<dbReference type="OrthoDB" id="7582980at2"/>